<dbReference type="GO" id="GO:0005886">
    <property type="term" value="C:plasma membrane"/>
    <property type="evidence" value="ECO:0007669"/>
    <property type="project" value="UniProtKB-SubCell"/>
</dbReference>
<gene>
    <name evidence="14" type="primary">kgtP</name>
    <name evidence="14" type="ORF">AGR4A_pAt10460</name>
</gene>
<evidence type="ECO:0000256" key="5">
    <source>
        <dbReference type="ARBA" id="ARBA00022519"/>
    </source>
</evidence>
<comment type="subcellular location">
    <subcellularLocation>
        <location evidence="1">Cell inner membrane</location>
        <topology evidence="1">Multi-pass membrane protein</topology>
    </subcellularLocation>
</comment>
<evidence type="ECO:0000256" key="7">
    <source>
        <dbReference type="ARBA" id="ARBA00022847"/>
    </source>
</evidence>
<dbReference type="AlphaFoldDB" id="A0A822VDA8"/>
<evidence type="ECO:0000313" key="14">
    <source>
        <dbReference type="EMBL" id="CVI25081.1"/>
    </source>
</evidence>
<keyword evidence="8 12" id="KW-1133">Transmembrane helix</keyword>
<dbReference type="Pfam" id="PF00083">
    <property type="entry name" value="Sugar_tr"/>
    <property type="match status" value="2"/>
</dbReference>
<dbReference type="PANTHER" id="PTHR43528:SF5">
    <property type="entry name" value="PROLINE_BETAINE TRANSPORTER"/>
    <property type="match status" value="1"/>
</dbReference>
<dbReference type="InterPro" id="IPR036259">
    <property type="entry name" value="MFS_trans_sf"/>
</dbReference>
<evidence type="ECO:0000256" key="1">
    <source>
        <dbReference type="ARBA" id="ARBA00004429"/>
    </source>
</evidence>
<dbReference type="PROSITE" id="PS00216">
    <property type="entry name" value="SUGAR_TRANSPORT_1"/>
    <property type="match status" value="1"/>
</dbReference>
<evidence type="ECO:0000256" key="10">
    <source>
        <dbReference type="ARBA" id="ARBA00058957"/>
    </source>
</evidence>
<keyword evidence="6 12" id="KW-0812">Transmembrane</keyword>
<evidence type="ECO:0000256" key="6">
    <source>
        <dbReference type="ARBA" id="ARBA00022692"/>
    </source>
</evidence>
<feature type="transmembrane region" description="Helical" evidence="12">
    <location>
        <begin position="102"/>
        <end position="120"/>
    </location>
</feature>
<feature type="transmembrane region" description="Helical" evidence="12">
    <location>
        <begin position="167"/>
        <end position="190"/>
    </location>
</feature>
<comment type="similarity">
    <text evidence="2">Belongs to the major facilitator superfamily. Metabolite:H+ Symporter (MHS) family (TC 2.A.1.6) family.</text>
</comment>
<dbReference type="Gene3D" id="1.20.1250.20">
    <property type="entry name" value="MFS general substrate transporter like domains"/>
    <property type="match status" value="1"/>
</dbReference>
<protein>
    <recommendedName>
        <fullName evidence="11">Alpha-ketoglutarate permease</fullName>
    </recommendedName>
</protein>
<feature type="transmembrane region" description="Helical" evidence="12">
    <location>
        <begin position="202"/>
        <end position="221"/>
    </location>
</feature>
<comment type="caution">
    <text evidence="14">The sequence shown here is derived from an EMBL/GenBank/DDBJ whole genome shotgun (WGS) entry which is preliminary data.</text>
</comment>
<dbReference type="EMBL" id="FCNL01000040">
    <property type="protein sequence ID" value="CVI25081.1"/>
    <property type="molecule type" value="Genomic_DNA"/>
</dbReference>
<keyword evidence="5" id="KW-0997">Cell inner membrane</keyword>
<evidence type="ECO:0000256" key="9">
    <source>
        <dbReference type="ARBA" id="ARBA00023136"/>
    </source>
</evidence>
<proteinExistence type="inferred from homology"/>
<feature type="domain" description="Major facilitator superfamily (MFS) profile" evidence="13">
    <location>
        <begin position="30"/>
        <end position="438"/>
    </location>
</feature>
<evidence type="ECO:0000256" key="3">
    <source>
        <dbReference type="ARBA" id="ARBA00022448"/>
    </source>
</evidence>
<evidence type="ECO:0000256" key="4">
    <source>
        <dbReference type="ARBA" id="ARBA00022475"/>
    </source>
</evidence>
<feature type="transmembrane region" description="Helical" evidence="12">
    <location>
        <begin position="126"/>
        <end position="146"/>
    </location>
</feature>
<feature type="transmembrane region" description="Helical" evidence="12">
    <location>
        <begin position="69"/>
        <end position="90"/>
    </location>
</feature>
<dbReference type="CDD" id="cd17367">
    <property type="entry name" value="MFS_KgtP"/>
    <property type="match status" value="1"/>
</dbReference>
<keyword evidence="7" id="KW-0769">Symport</keyword>
<dbReference type="GO" id="GO:0015293">
    <property type="term" value="F:symporter activity"/>
    <property type="evidence" value="ECO:0007669"/>
    <property type="project" value="UniProtKB-KW"/>
</dbReference>
<sequence>MLIETGNIVTQGAANQAAAQSPDRKQRLKSIIGGSTGNLVEWFDWYVYAAFALYFAPHFFPAGDQTAQLLNSAAVFAVGFVMRPVGAWIMGLYADRHGRKSGLALSVTLMCLGSLIIALTPDYQTIGVAAPTLLVIARLLQGLSVGGEYGASATYLSEMAGKERRGFFSSFQYVTLISGQLLAIAVLIILQNVMTPEDLNAWGWRIPFFVGAALAVVVFWLRRGLAETESFKNAKAEGTPKSGFWQLLTKHPKETALVMLLTAGGTLAFYAYSIYMQKFLVNTSGFSREVASEINAVTLFIFMLLQPLAGGLSDKIGRKPLMVTFGVLGVLFTYPIFSALEHAKDPLTAGLLVMAALVIVTGYTSINAVVKAELFPAHIRALGVALPYALANTLFGGTAEFVALRFKSAGWEQGFYWYVTAMIGVSLIVYLFMRDTSKRSEIIED</sequence>
<feature type="transmembrane region" description="Helical" evidence="12">
    <location>
        <begin position="294"/>
        <end position="313"/>
    </location>
</feature>
<evidence type="ECO:0000259" key="13">
    <source>
        <dbReference type="PROSITE" id="PS50850"/>
    </source>
</evidence>
<evidence type="ECO:0000256" key="11">
    <source>
        <dbReference type="ARBA" id="ARBA00069296"/>
    </source>
</evidence>
<feature type="transmembrane region" description="Helical" evidence="12">
    <location>
        <begin position="382"/>
        <end position="403"/>
    </location>
</feature>
<evidence type="ECO:0000256" key="2">
    <source>
        <dbReference type="ARBA" id="ARBA00008240"/>
    </source>
</evidence>
<feature type="transmembrane region" description="Helical" evidence="12">
    <location>
        <begin position="320"/>
        <end position="337"/>
    </location>
</feature>
<feature type="transmembrane region" description="Helical" evidence="12">
    <location>
        <begin position="349"/>
        <end position="370"/>
    </location>
</feature>
<evidence type="ECO:0000256" key="12">
    <source>
        <dbReference type="SAM" id="Phobius"/>
    </source>
</evidence>
<comment type="function">
    <text evidence="10">Uptake of alpha-ketoglutarate across the boundary membrane with the concomitant import of a cation (symport system).</text>
</comment>
<accession>A0A822VDA8</accession>
<feature type="transmembrane region" description="Helical" evidence="12">
    <location>
        <begin position="45"/>
        <end position="63"/>
    </location>
</feature>
<dbReference type="InterPro" id="IPR051084">
    <property type="entry name" value="H+-coupled_symporters"/>
</dbReference>
<dbReference type="InterPro" id="IPR020846">
    <property type="entry name" value="MFS_dom"/>
</dbReference>
<dbReference type="Proteomes" id="UP000192074">
    <property type="component" value="Unassembled WGS sequence"/>
</dbReference>
<keyword evidence="3" id="KW-0813">Transport</keyword>
<organism evidence="14 15">
    <name type="scientific">Agrobacterium tumefaciens str. B6</name>
    <dbReference type="NCBI Taxonomy" id="1183423"/>
    <lineage>
        <taxon>Bacteria</taxon>
        <taxon>Pseudomonadati</taxon>
        <taxon>Pseudomonadota</taxon>
        <taxon>Alphaproteobacteria</taxon>
        <taxon>Hyphomicrobiales</taxon>
        <taxon>Rhizobiaceae</taxon>
        <taxon>Rhizobium/Agrobacterium group</taxon>
        <taxon>Agrobacterium</taxon>
        <taxon>Agrobacterium tumefaciens complex</taxon>
    </lineage>
</organism>
<dbReference type="InterPro" id="IPR005829">
    <property type="entry name" value="Sugar_transporter_CS"/>
</dbReference>
<keyword evidence="9 12" id="KW-0472">Membrane</keyword>
<keyword evidence="4" id="KW-1003">Cell membrane</keyword>
<evidence type="ECO:0000313" key="15">
    <source>
        <dbReference type="Proteomes" id="UP000192074"/>
    </source>
</evidence>
<name>A0A822VDA8_AGRTU</name>
<feature type="transmembrane region" description="Helical" evidence="12">
    <location>
        <begin position="256"/>
        <end position="274"/>
    </location>
</feature>
<dbReference type="PROSITE" id="PS50850">
    <property type="entry name" value="MFS"/>
    <property type="match status" value="1"/>
</dbReference>
<reference evidence="14 15" key="1">
    <citation type="submission" date="2016-01" db="EMBL/GenBank/DDBJ databases">
        <authorList>
            <person name="Regsiter A."/>
            <person name="william w."/>
        </authorList>
    </citation>
    <scope>NUCLEOTIDE SEQUENCE [LARGE SCALE GENOMIC DNA]</scope>
    <source>
        <strain evidence="14 15">B6</strain>
    </source>
</reference>
<dbReference type="InterPro" id="IPR005828">
    <property type="entry name" value="MFS_sugar_transport-like"/>
</dbReference>
<feature type="transmembrane region" description="Helical" evidence="12">
    <location>
        <begin position="415"/>
        <end position="433"/>
    </location>
</feature>
<evidence type="ECO:0000256" key="8">
    <source>
        <dbReference type="ARBA" id="ARBA00022989"/>
    </source>
</evidence>
<dbReference type="SUPFAM" id="SSF103473">
    <property type="entry name" value="MFS general substrate transporter"/>
    <property type="match status" value="1"/>
</dbReference>
<dbReference type="PROSITE" id="PS00217">
    <property type="entry name" value="SUGAR_TRANSPORT_2"/>
    <property type="match status" value="1"/>
</dbReference>
<dbReference type="PANTHER" id="PTHR43528">
    <property type="entry name" value="ALPHA-KETOGLUTARATE PERMEASE"/>
    <property type="match status" value="1"/>
</dbReference>
<dbReference type="FunFam" id="1.20.1250.20:FF:000095">
    <property type="entry name" value="Alpha-ketoglutarate permease"/>
    <property type="match status" value="1"/>
</dbReference>